<feature type="domain" description="Tetrapyrrole biosynthesis uroporphyrinogen III synthase" evidence="10">
    <location>
        <begin position="37"/>
        <end position="231"/>
    </location>
</feature>
<protein>
    <recommendedName>
        <fullName evidence="7 9">Uroporphyrinogen-III synthase</fullName>
        <ecNumber evidence="3 9">4.2.1.75</ecNumber>
    </recommendedName>
</protein>
<comment type="caution">
    <text evidence="11">The sequence shown here is derived from an EMBL/GenBank/DDBJ whole genome shotgun (WGS) entry which is preliminary data.</text>
</comment>
<dbReference type="RefSeq" id="WP_289363120.1">
    <property type="nucleotide sequence ID" value="NZ_JAUCBP010000001.1"/>
</dbReference>
<comment type="similarity">
    <text evidence="2 9">Belongs to the uroporphyrinogen-III synthase family.</text>
</comment>
<evidence type="ECO:0000256" key="2">
    <source>
        <dbReference type="ARBA" id="ARBA00008133"/>
    </source>
</evidence>
<dbReference type="PANTHER" id="PTHR38042">
    <property type="entry name" value="UROPORPHYRINOGEN-III SYNTHASE, CHLOROPLASTIC"/>
    <property type="match status" value="1"/>
</dbReference>
<organism evidence="11 12">
    <name type="scientific">Alteromonas arenosi</name>
    <dbReference type="NCBI Taxonomy" id="3055817"/>
    <lineage>
        <taxon>Bacteria</taxon>
        <taxon>Pseudomonadati</taxon>
        <taxon>Pseudomonadota</taxon>
        <taxon>Gammaproteobacteria</taxon>
        <taxon>Alteromonadales</taxon>
        <taxon>Alteromonadaceae</taxon>
        <taxon>Alteromonas/Salinimonas group</taxon>
        <taxon>Alteromonas</taxon>
    </lineage>
</organism>
<evidence type="ECO:0000256" key="5">
    <source>
        <dbReference type="ARBA" id="ARBA00023244"/>
    </source>
</evidence>
<dbReference type="GO" id="GO:0004852">
    <property type="term" value="F:uroporphyrinogen-III synthase activity"/>
    <property type="evidence" value="ECO:0007669"/>
    <property type="project" value="UniProtKB-EC"/>
</dbReference>
<evidence type="ECO:0000256" key="9">
    <source>
        <dbReference type="RuleBase" id="RU366031"/>
    </source>
</evidence>
<evidence type="ECO:0000256" key="8">
    <source>
        <dbReference type="ARBA" id="ARBA00048617"/>
    </source>
</evidence>
<evidence type="ECO:0000256" key="6">
    <source>
        <dbReference type="ARBA" id="ARBA00037589"/>
    </source>
</evidence>
<evidence type="ECO:0000256" key="7">
    <source>
        <dbReference type="ARBA" id="ARBA00040167"/>
    </source>
</evidence>
<dbReference type="Pfam" id="PF02602">
    <property type="entry name" value="HEM4"/>
    <property type="match status" value="1"/>
</dbReference>
<keyword evidence="12" id="KW-1185">Reference proteome</keyword>
<proteinExistence type="inferred from homology"/>
<comment type="function">
    <text evidence="6 9">Catalyzes cyclization of the linear tetrapyrrole, hydroxymethylbilane, to the macrocyclic uroporphyrinogen III.</text>
</comment>
<dbReference type="SUPFAM" id="SSF69618">
    <property type="entry name" value="HemD-like"/>
    <property type="match status" value="1"/>
</dbReference>
<keyword evidence="5 9" id="KW-0627">Porphyrin biosynthesis</keyword>
<name>A0ABT7SSN3_9ALTE</name>
<gene>
    <name evidence="11" type="ORF">QTP81_01140</name>
</gene>
<evidence type="ECO:0000313" key="12">
    <source>
        <dbReference type="Proteomes" id="UP001234343"/>
    </source>
</evidence>
<dbReference type="InterPro" id="IPR003754">
    <property type="entry name" value="4pyrrol_synth_uPrphyn_synth"/>
</dbReference>
<sequence>MIVIIRPEQSLAASMAFFETHLEDCTGVAVQRVVEEPEGYKQLICAIKYAAIDTAIVTSQYAAHALAYALKLNESRVHPKRIICIGHKTARVLVNFKDLCHVPTDATSEGLLNDPILDDIEGRKVGIIKGTAGRTLIHATLAERGAHCHDYPVYRRQSIPINHDNQERLVKASVIIVTNGEAIEQLTKHPVFVNLKQKTWIVPSQRVADMAKRASIDTVHISAGASDAALLKCVNQILE</sequence>
<evidence type="ECO:0000256" key="3">
    <source>
        <dbReference type="ARBA" id="ARBA00013109"/>
    </source>
</evidence>
<evidence type="ECO:0000256" key="1">
    <source>
        <dbReference type="ARBA" id="ARBA00004772"/>
    </source>
</evidence>
<dbReference type="CDD" id="cd06578">
    <property type="entry name" value="HemD"/>
    <property type="match status" value="1"/>
</dbReference>
<dbReference type="Gene3D" id="3.40.50.10090">
    <property type="match status" value="2"/>
</dbReference>
<keyword evidence="4 9" id="KW-0456">Lyase</keyword>
<evidence type="ECO:0000256" key="4">
    <source>
        <dbReference type="ARBA" id="ARBA00023239"/>
    </source>
</evidence>
<reference evidence="11 12" key="1">
    <citation type="submission" date="2023-06" db="EMBL/GenBank/DDBJ databases">
        <title>Alteromonas sp. ASW11-36 isolated from intertidal sand.</title>
        <authorList>
            <person name="Li Y."/>
        </authorList>
    </citation>
    <scope>NUCLEOTIDE SEQUENCE [LARGE SCALE GENOMIC DNA]</scope>
    <source>
        <strain evidence="11 12">ASW11-36</strain>
    </source>
</reference>
<evidence type="ECO:0000313" key="11">
    <source>
        <dbReference type="EMBL" id="MDM7859208.1"/>
    </source>
</evidence>
<dbReference type="EC" id="4.2.1.75" evidence="3 9"/>
<dbReference type="InterPro" id="IPR039793">
    <property type="entry name" value="UROS/Hem4"/>
</dbReference>
<dbReference type="PANTHER" id="PTHR38042:SF1">
    <property type="entry name" value="UROPORPHYRINOGEN-III SYNTHASE, CHLOROPLASTIC"/>
    <property type="match status" value="1"/>
</dbReference>
<accession>A0ABT7SSN3</accession>
<evidence type="ECO:0000259" key="10">
    <source>
        <dbReference type="Pfam" id="PF02602"/>
    </source>
</evidence>
<dbReference type="InterPro" id="IPR036108">
    <property type="entry name" value="4pyrrol_syn_uPrphyn_synt_sf"/>
</dbReference>
<comment type="pathway">
    <text evidence="1 9">Porphyrin-containing compound metabolism; protoporphyrin-IX biosynthesis; coproporphyrinogen-III from 5-aminolevulinate: step 3/4.</text>
</comment>
<comment type="catalytic activity">
    <reaction evidence="8 9">
        <text>hydroxymethylbilane = uroporphyrinogen III + H2O</text>
        <dbReference type="Rhea" id="RHEA:18965"/>
        <dbReference type="ChEBI" id="CHEBI:15377"/>
        <dbReference type="ChEBI" id="CHEBI:57308"/>
        <dbReference type="ChEBI" id="CHEBI:57845"/>
        <dbReference type="EC" id="4.2.1.75"/>
    </reaction>
</comment>
<dbReference type="EMBL" id="JAUCBP010000001">
    <property type="protein sequence ID" value="MDM7859208.1"/>
    <property type="molecule type" value="Genomic_DNA"/>
</dbReference>
<dbReference type="Proteomes" id="UP001234343">
    <property type="component" value="Unassembled WGS sequence"/>
</dbReference>